<feature type="domain" description="EGF-like" evidence="8">
    <location>
        <begin position="82"/>
        <end position="122"/>
    </location>
</feature>
<evidence type="ECO:0000259" key="8">
    <source>
        <dbReference type="PROSITE" id="PS50026"/>
    </source>
</evidence>
<dbReference type="PANTHER" id="PTHR24039:SF58">
    <property type="entry name" value="EGF-LIKE DOMAIN-CONTAINING PROTEIN"/>
    <property type="match status" value="1"/>
</dbReference>
<keyword evidence="3" id="KW-0677">Repeat</keyword>
<dbReference type="Proteomes" id="UP000008144">
    <property type="component" value="Chromosome 1"/>
</dbReference>
<evidence type="ECO:0000256" key="4">
    <source>
        <dbReference type="ARBA" id="ARBA00023157"/>
    </source>
</evidence>
<dbReference type="GeneTree" id="ENSGT00950000183158"/>
<dbReference type="SUPFAM" id="SSF57184">
    <property type="entry name" value="Growth factor receptor domain"/>
    <property type="match status" value="1"/>
</dbReference>
<keyword evidence="7" id="KW-0472">Membrane</keyword>
<feature type="domain" description="EGF-like" evidence="8">
    <location>
        <begin position="1"/>
        <end position="40"/>
    </location>
</feature>
<dbReference type="Pfam" id="PF12947">
    <property type="entry name" value="EGF_3"/>
    <property type="match status" value="2"/>
</dbReference>
<dbReference type="Pfam" id="PF07645">
    <property type="entry name" value="EGF_CA"/>
    <property type="match status" value="1"/>
</dbReference>
<dbReference type="CDD" id="cd00054">
    <property type="entry name" value="EGF_CA"/>
    <property type="match status" value="3"/>
</dbReference>
<accession>F6WDU3</accession>
<dbReference type="GO" id="GO:0005201">
    <property type="term" value="F:extracellular matrix structural constituent"/>
    <property type="evidence" value="ECO:0000318"/>
    <property type="project" value="GO_Central"/>
</dbReference>
<feature type="region of interest" description="Disordered" evidence="6">
    <location>
        <begin position="180"/>
        <end position="203"/>
    </location>
</feature>
<sequence length="203" mass="21892">INECLLLNHGCHTKATCYNLDGDYVCECNGGYKGNGTYCENIDECLENTAYCHRDATCSDTEGFYACICKQGYTGDGLYCTDLNECKDPNSCSAVGSECTNLPGSYSCACKQGYSGDGSQCSKKSPPRPADQFSAEAIGSQTKAQSASTMLALFATVGAVVFFMVMFIAVRIYKIRNKKQYTPQSEGTSNPMAINGEINDDDL</sequence>
<dbReference type="PROSITE" id="PS50026">
    <property type="entry name" value="EGF_3"/>
    <property type="match status" value="3"/>
</dbReference>
<dbReference type="HOGENOM" id="CLU_1351573_0_0_1"/>
<dbReference type="EMBL" id="EAAA01000399">
    <property type="status" value="NOT_ANNOTATED_CDS"/>
    <property type="molecule type" value="Genomic_DNA"/>
</dbReference>
<evidence type="ECO:0000256" key="3">
    <source>
        <dbReference type="ARBA" id="ARBA00022737"/>
    </source>
</evidence>
<dbReference type="InterPro" id="IPR000152">
    <property type="entry name" value="EGF-type_Asp/Asn_hydroxyl_site"/>
</dbReference>
<reference evidence="9" key="3">
    <citation type="submission" date="2025-08" db="UniProtKB">
        <authorList>
            <consortium name="Ensembl"/>
        </authorList>
    </citation>
    <scope>IDENTIFICATION</scope>
</reference>
<dbReference type="Gene3D" id="2.10.25.10">
    <property type="entry name" value="Laminin"/>
    <property type="match status" value="3"/>
</dbReference>
<feature type="compositionally biased region" description="Polar residues" evidence="6">
    <location>
        <begin position="180"/>
        <end position="192"/>
    </location>
</feature>
<keyword evidence="7" id="KW-1133">Transmembrane helix</keyword>
<organism evidence="9 10">
    <name type="scientific">Ciona intestinalis</name>
    <name type="common">Transparent sea squirt</name>
    <name type="synonym">Ascidia intestinalis</name>
    <dbReference type="NCBI Taxonomy" id="7719"/>
    <lineage>
        <taxon>Eukaryota</taxon>
        <taxon>Metazoa</taxon>
        <taxon>Chordata</taxon>
        <taxon>Tunicata</taxon>
        <taxon>Ascidiacea</taxon>
        <taxon>Phlebobranchia</taxon>
        <taxon>Cionidae</taxon>
        <taxon>Ciona</taxon>
    </lineage>
</organism>
<dbReference type="GO" id="GO:0005509">
    <property type="term" value="F:calcium ion binding"/>
    <property type="evidence" value="ECO:0007669"/>
    <property type="project" value="InterPro"/>
</dbReference>
<comment type="caution">
    <text evidence="5">Lacks conserved residue(s) required for the propagation of feature annotation.</text>
</comment>
<evidence type="ECO:0000256" key="2">
    <source>
        <dbReference type="ARBA" id="ARBA00022729"/>
    </source>
</evidence>
<keyword evidence="2" id="KW-0732">Signal</keyword>
<evidence type="ECO:0000313" key="9">
    <source>
        <dbReference type="Ensembl" id="ENSCINP00000012607.1"/>
    </source>
</evidence>
<dbReference type="InterPro" id="IPR049883">
    <property type="entry name" value="NOTCH1_EGF-like"/>
</dbReference>
<evidence type="ECO:0000256" key="7">
    <source>
        <dbReference type="SAM" id="Phobius"/>
    </source>
</evidence>
<dbReference type="InterPro" id="IPR024731">
    <property type="entry name" value="NELL2-like_EGF"/>
</dbReference>
<feature type="domain" description="EGF-like" evidence="8">
    <location>
        <begin position="41"/>
        <end position="81"/>
    </location>
</feature>
<dbReference type="InterPro" id="IPR018097">
    <property type="entry name" value="EGF_Ca-bd_CS"/>
</dbReference>
<proteinExistence type="predicted"/>
<dbReference type="AlphaFoldDB" id="F6WDU3"/>
<reference evidence="9" key="4">
    <citation type="submission" date="2025-09" db="UniProtKB">
        <authorList>
            <consortium name="Ensembl"/>
        </authorList>
    </citation>
    <scope>IDENTIFICATION</scope>
</reference>
<dbReference type="InterPro" id="IPR001881">
    <property type="entry name" value="EGF-like_Ca-bd_dom"/>
</dbReference>
<dbReference type="FunFam" id="2.10.25.10:FF:000038">
    <property type="entry name" value="Fibrillin 2"/>
    <property type="match status" value="3"/>
</dbReference>
<evidence type="ECO:0000313" key="10">
    <source>
        <dbReference type="Proteomes" id="UP000008144"/>
    </source>
</evidence>
<keyword evidence="10" id="KW-1185">Reference proteome</keyword>
<dbReference type="PANTHER" id="PTHR24039">
    <property type="entry name" value="FIBRILLIN-RELATED"/>
    <property type="match status" value="1"/>
</dbReference>
<dbReference type="Ensembl" id="ENSCINT00000012607.1">
    <property type="protein sequence ID" value="ENSCINP00000012607.1"/>
    <property type="gene ID" value="ENSCING00000006114.1"/>
</dbReference>
<dbReference type="InParanoid" id="F6WDU3"/>
<keyword evidence="7" id="KW-0812">Transmembrane</keyword>
<keyword evidence="1 5" id="KW-0245">EGF-like domain</keyword>
<name>F6WDU3_CIOIN</name>
<dbReference type="PROSITE" id="PS01186">
    <property type="entry name" value="EGF_2"/>
    <property type="match status" value="3"/>
</dbReference>
<dbReference type="GO" id="GO:0005576">
    <property type="term" value="C:extracellular region"/>
    <property type="evidence" value="ECO:0000318"/>
    <property type="project" value="GO_Central"/>
</dbReference>
<dbReference type="InterPro" id="IPR000742">
    <property type="entry name" value="EGF"/>
</dbReference>
<reference evidence="10" key="1">
    <citation type="journal article" date="2002" name="Science">
        <title>The draft genome of Ciona intestinalis: insights into chordate and vertebrate origins.</title>
        <authorList>
            <person name="Dehal P."/>
            <person name="Satou Y."/>
            <person name="Campbell R.K."/>
            <person name="Chapman J."/>
            <person name="Degnan B."/>
            <person name="De Tomaso A."/>
            <person name="Davidson B."/>
            <person name="Di Gregorio A."/>
            <person name="Gelpke M."/>
            <person name="Goodstein D.M."/>
            <person name="Harafuji N."/>
            <person name="Hastings K.E."/>
            <person name="Ho I."/>
            <person name="Hotta K."/>
            <person name="Huang W."/>
            <person name="Kawashima T."/>
            <person name="Lemaire P."/>
            <person name="Martinez D."/>
            <person name="Meinertzhagen I.A."/>
            <person name="Necula S."/>
            <person name="Nonaka M."/>
            <person name="Putnam N."/>
            <person name="Rash S."/>
            <person name="Saiga H."/>
            <person name="Satake M."/>
            <person name="Terry A."/>
            <person name="Yamada L."/>
            <person name="Wang H.G."/>
            <person name="Awazu S."/>
            <person name="Azumi K."/>
            <person name="Boore J."/>
            <person name="Branno M."/>
            <person name="Chin-Bow S."/>
            <person name="DeSantis R."/>
            <person name="Doyle S."/>
            <person name="Francino P."/>
            <person name="Keys D.N."/>
            <person name="Haga S."/>
            <person name="Hayashi H."/>
            <person name="Hino K."/>
            <person name="Imai K.S."/>
            <person name="Inaba K."/>
            <person name="Kano S."/>
            <person name="Kobayashi K."/>
            <person name="Kobayashi M."/>
            <person name="Lee B.I."/>
            <person name="Makabe K.W."/>
            <person name="Manohar C."/>
            <person name="Matassi G."/>
            <person name="Medina M."/>
            <person name="Mochizuki Y."/>
            <person name="Mount S."/>
            <person name="Morishita T."/>
            <person name="Miura S."/>
            <person name="Nakayama A."/>
            <person name="Nishizaka S."/>
            <person name="Nomoto H."/>
            <person name="Ohta F."/>
            <person name="Oishi K."/>
            <person name="Rigoutsos I."/>
            <person name="Sano M."/>
            <person name="Sasaki A."/>
            <person name="Sasakura Y."/>
            <person name="Shoguchi E."/>
            <person name="Shin-i T."/>
            <person name="Spagnuolo A."/>
            <person name="Stainier D."/>
            <person name="Suzuki M.M."/>
            <person name="Tassy O."/>
            <person name="Takatori N."/>
            <person name="Tokuoka M."/>
            <person name="Yagi K."/>
            <person name="Yoshizaki F."/>
            <person name="Wada S."/>
            <person name="Zhang C."/>
            <person name="Hyatt P.D."/>
            <person name="Larimer F."/>
            <person name="Detter C."/>
            <person name="Doggett N."/>
            <person name="Glavina T."/>
            <person name="Hawkins T."/>
            <person name="Richardson P."/>
            <person name="Lucas S."/>
            <person name="Kohara Y."/>
            <person name="Levine M."/>
            <person name="Satoh N."/>
            <person name="Rokhsar D.S."/>
        </authorList>
    </citation>
    <scope>NUCLEOTIDE SEQUENCE [LARGE SCALE GENOMIC DNA]</scope>
</reference>
<dbReference type="InterPro" id="IPR009030">
    <property type="entry name" value="Growth_fac_rcpt_cys_sf"/>
</dbReference>
<evidence type="ECO:0000256" key="5">
    <source>
        <dbReference type="PROSITE-ProRule" id="PRU00076"/>
    </source>
</evidence>
<evidence type="ECO:0000256" key="1">
    <source>
        <dbReference type="ARBA" id="ARBA00022536"/>
    </source>
</evidence>
<evidence type="ECO:0000256" key="6">
    <source>
        <dbReference type="SAM" id="MobiDB-lite"/>
    </source>
</evidence>
<reference evidence="9" key="2">
    <citation type="journal article" date="2008" name="Genome Biol.">
        <title>Improved genome assembly and evidence-based global gene model set for the chordate Ciona intestinalis: new insight into intron and operon populations.</title>
        <authorList>
            <person name="Satou Y."/>
            <person name="Mineta K."/>
            <person name="Ogasawara M."/>
            <person name="Sasakura Y."/>
            <person name="Shoguchi E."/>
            <person name="Ueno K."/>
            <person name="Yamada L."/>
            <person name="Matsumoto J."/>
            <person name="Wasserscheid J."/>
            <person name="Dewar K."/>
            <person name="Wiley G.B."/>
            <person name="Macmil S.L."/>
            <person name="Roe B.A."/>
            <person name="Zeller R.W."/>
            <person name="Hastings K.E."/>
            <person name="Lemaire P."/>
            <person name="Lindquist E."/>
            <person name="Endo T."/>
            <person name="Hotta K."/>
            <person name="Inaba K."/>
        </authorList>
    </citation>
    <scope>NUCLEOTIDE SEQUENCE [LARGE SCALE GENOMIC DNA]</scope>
    <source>
        <strain evidence="9">wild type</strain>
    </source>
</reference>
<dbReference type="STRING" id="7719.ENSCINP00000012607"/>
<dbReference type="PROSITE" id="PS01187">
    <property type="entry name" value="EGF_CA"/>
    <property type="match status" value="2"/>
</dbReference>
<feature type="transmembrane region" description="Helical" evidence="7">
    <location>
        <begin position="150"/>
        <end position="170"/>
    </location>
</feature>
<dbReference type="PROSITE" id="PS00010">
    <property type="entry name" value="ASX_HYDROXYL"/>
    <property type="match status" value="3"/>
</dbReference>
<keyword evidence="4" id="KW-1015">Disulfide bond</keyword>
<protein>
    <recommendedName>
        <fullName evidence="8">EGF-like domain-containing protein</fullName>
    </recommendedName>
</protein>
<dbReference type="SMART" id="SM00179">
    <property type="entry name" value="EGF_CA"/>
    <property type="match status" value="3"/>
</dbReference>
<dbReference type="OMA" id="LENTAYC"/>
<dbReference type="SMART" id="SM00181">
    <property type="entry name" value="EGF"/>
    <property type="match status" value="3"/>
</dbReference>